<name>A0AAV0XU91_9HEMI</name>
<dbReference type="AlphaFoldDB" id="A0AAV0XU91"/>
<comment type="caution">
    <text evidence="1">The sequence shown here is derived from an EMBL/GenBank/DDBJ whole genome shotgun (WGS) entry which is preliminary data.</text>
</comment>
<reference evidence="1 2" key="1">
    <citation type="submission" date="2023-01" db="EMBL/GenBank/DDBJ databases">
        <authorList>
            <person name="Whitehead M."/>
        </authorList>
    </citation>
    <scope>NUCLEOTIDE SEQUENCE [LARGE SCALE GENOMIC DNA]</scope>
</reference>
<dbReference type="EMBL" id="CARXXK010001004">
    <property type="protein sequence ID" value="CAI6371477.1"/>
    <property type="molecule type" value="Genomic_DNA"/>
</dbReference>
<gene>
    <name evidence="1" type="ORF">MEUPH1_LOCUS25477</name>
</gene>
<evidence type="ECO:0000313" key="1">
    <source>
        <dbReference type="EMBL" id="CAI6371477.1"/>
    </source>
</evidence>
<dbReference type="Proteomes" id="UP001160148">
    <property type="component" value="Unassembled WGS sequence"/>
</dbReference>
<proteinExistence type="predicted"/>
<evidence type="ECO:0000313" key="2">
    <source>
        <dbReference type="Proteomes" id="UP001160148"/>
    </source>
</evidence>
<keyword evidence="2" id="KW-1185">Reference proteome</keyword>
<protein>
    <submittedName>
        <fullName evidence="1">Uncharacterized protein</fullName>
    </submittedName>
</protein>
<organism evidence="1 2">
    <name type="scientific">Macrosiphum euphorbiae</name>
    <name type="common">potato aphid</name>
    <dbReference type="NCBI Taxonomy" id="13131"/>
    <lineage>
        <taxon>Eukaryota</taxon>
        <taxon>Metazoa</taxon>
        <taxon>Ecdysozoa</taxon>
        <taxon>Arthropoda</taxon>
        <taxon>Hexapoda</taxon>
        <taxon>Insecta</taxon>
        <taxon>Pterygota</taxon>
        <taxon>Neoptera</taxon>
        <taxon>Paraneoptera</taxon>
        <taxon>Hemiptera</taxon>
        <taxon>Sternorrhyncha</taxon>
        <taxon>Aphidomorpha</taxon>
        <taxon>Aphidoidea</taxon>
        <taxon>Aphididae</taxon>
        <taxon>Macrosiphini</taxon>
        <taxon>Macrosiphum</taxon>
    </lineage>
</organism>
<accession>A0AAV0XU91</accession>
<sequence length="105" mass="12631">MIILLSPNKSDFTEYAQQLIEYFVRTFDQIYGNYNVSHNVHGLLHIITDYHNFGPLDQCSCYPFENYMKVLKSALRKHEKPLQQFIHRYEEQCNFPKKKIPKNLF</sequence>
<dbReference type="PANTHER" id="PTHR33053">
    <property type="entry name" value="PROTEIN, PUTATIVE-RELATED"/>
    <property type="match status" value="1"/>
</dbReference>